<dbReference type="InterPro" id="IPR015943">
    <property type="entry name" value="WD40/YVTN_repeat-like_dom_sf"/>
</dbReference>
<evidence type="ECO:0000313" key="3">
    <source>
        <dbReference type="EMBL" id="POR52055.1"/>
    </source>
</evidence>
<dbReference type="PANTHER" id="PTHR30344">
    <property type="entry name" value="6-PHOSPHOGLUCONOLACTONASE-RELATED"/>
    <property type="match status" value="1"/>
</dbReference>
<dbReference type="SUPFAM" id="SSF50974">
    <property type="entry name" value="Nitrous oxide reductase, N-terminal domain"/>
    <property type="match status" value="2"/>
</dbReference>
<accession>A0A2S4MBP4</accession>
<dbReference type="GO" id="GO:0017057">
    <property type="term" value="F:6-phosphogluconolactonase activity"/>
    <property type="evidence" value="ECO:0007669"/>
    <property type="project" value="TreeGrafter"/>
</dbReference>
<comment type="caution">
    <text evidence="3">The sequence shown here is derived from an EMBL/GenBank/DDBJ whole genome shotgun (WGS) entry which is preliminary data.</text>
</comment>
<dbReference type="InterPro" id="IPR019405">
    <property type="entry name" value="Lactonase_7-beta_prop"/>
</dbReference>
<comment type="similarity">
    <text evidence="1">Belongs to the cycloisomerase 2 family.</text>
</comment>
<dbReference type="InterPro" id="IPR011045">
    <property type="entry name" value="N2O_reductase_N"/>
</dbReference>
<keyword evidence="2" id="KW-0119">Carbohydrate metabolism</keyword>
<dbReference type="RefSeq" id="WP_103704461.1">
    <property type="nucleotide sequence ID" value="NZ_PQGA01000005.1"/>
</dbReference>
<organism evidence="3 4">
    <name type="scientific">Paraburkholderia eburnea</name>
    <dbReference type="NCBI Taxonomy" id="1189126"/>
    <lineage>
        <taxon>Bacteria</taxon>
        <taxon>Pseudomonadati</taxon>
        <taxon>Pseudomonadota</taxon>
        <taxon>Betaproteobacteria</taxon>
        <taxon>Burkholderiales</taxon>
        <taxon>Burkholderiaceae</taxon>
        <taxon>Paraburkholderia</taxon>
    </lineage>
</organism>
<keyword evidence="4" id="KW-1185">Reference proteome</keyword>
<dbReference type="GO" id="GO:0005829">
    <property type="term" value="C:cytosol"/>
    <property type="evidence" value="ECO:0007669"/>
    <property type="project" value="TreeGrafter"/>
</dbReference>
<evidence type="ECO:0000256" key="2">
    <source>
        <dbReference type="ARBA" id="ARBA00022526"/>
    </source>
</evidence>
<dbReference type="Proteomes" id="UP000237381">
    <property type="component" value="Unassembled WGS sequence"/>
</dbReference>
<dbReference type="OrthoDB" id="9790815at2"/>
<evidence type="ECO:0000313" key="4">
    <source>
        <dbReference type="Proteomes" id="UP000237381"/>
    </source>
</evidence>
<dbReference type="EMBL" id="PQGA01000005">
    <property type="protein sequence ID" value="POR52055.1"/>
    <property type="molecule type" value="Genomic_DNA"/>
</dbReference>
<proteinExistence type="inferred from homology"/>
<reference evidence="3 4" key="1">
    <citation type="submission" date="2018-01" db="EMBL/GenBank/DDBJ databases">
        <title>Genomic Encyclopedia of Type Strains, Phase III (KMG-III): the genomes of soil and plant-associated and newly described type strains.</title>
        <authorList>
            <person name="Whitman W."/>
        </authorList>
    </citation>
    <scope>NUCLEOTIDE SEQUENCE [LARGE SCALE GENOMIC DNA]</scope>
    <source>
        <strain evidence="3 4">JCM 18070</strain>
    </source>
</reference>
<dbReference type="Gene3D" id="2.130.10.10">
    <property type="entry name" value="YVTN repeat-like/Quinoprotein amine dehydrogenase"/>
    <property type="match status" value="1"/>
</dbReference>
<dbReference type="Pfam" id="PF10282">
    <property type="entry name" value="Lactonase"/>
    <property type="match status" value="1"/>
</dbReference>
<dbReference type="GO" id="GO:0006006">
    <property type="term" value="P:glucose metabolic process"/>
    <property type="evidence" value="ECO:0007669"/>
    <property type="project" value="UniProtKB-KW"/>
</dbReference>
<protein>
    <submittedName>
        <fullName evidence="3">6-phosphogluconolactonase</fullName>
    </submittedName>
</protein>
<sequence length="361" mass="38731">MQDHYFVYVSNANDGEIDVLHLDANAGTLTPRARTAIAPTVMPMALAPDRRHLYAVTRGTDLHLYRYAIDARDGALTTLGRAPLDSSFAYLCADPLGRFLLGASYGEHRVCLYRTQDIENGLGAPLQTVEGIQNAHAVIVSADGRFAYASSLGSDRVFCFALEDEGRLREIGTVDLGQGFGPRHLCLSPDGNTLYVLSEFRATVAALARDAQSGELTLRHVSPRAADLAHLNDGFARPGSSDPVQPDPAVLAKLVWAADIHVSPDGRFVYASERTTSRLLTYAVQPDGSLEYAGFVDTETQPRGFRLDPSGRFAVACGEKSPHVSLYRVDARSGALTLAARCAGGHGANWVEIVESAAASS</sequence>
<dbReference type="InterPro" id="IPR050282">
    <property type="entry name" value="Cycloisomerase_2"/>
</dbReference>
<evidence type="ECO:0000256" key="1">
    <source>
        <dbReference type="ARBA" id="ARBA00005564"/>
    </source>
</evidence>
<keyword evidence="2" id="KW-0313">Glucose metabolism</keyword>
<gene>
    <name evidence="3" type="ORF">B0G62_10523</name>
</gene>
<dbReference type="AlphaFoldDB" id="A0A2S4MBP4"/>
<name>A0A2S4MBP4_9BURK</name>
<dbReference type="PANTHER" id="PTHR30344:SF1">
    <property type="entry name" value="6-PHOSPHOGLUCONOLACTONASE"/>
    <property type="match status" value="1"/>
</dbReference>